<sequence>MTRREAGLTLVLMDRLRTQRLPRLQAMHARVTAGDCLDAHDLRYLCVSLEETQRMKSPSIDTREAIRAVLARLYHEITTQALSNEQARFRHAAH</sequence>
<accession>W9VBH3</accession>
<name>W9VBH3_9GAMM</name>
<reference evidence="1 2" key="1">
    <citation type="submission" date="2012-11" db="EMBL/GenBank/DDBJ databases">
        <title>Genome assembly of Thiorhodococcus sp. AK35.</title>
        <authorList>
            <person name="Nupur N."/>
            <person name="Khatri I."/>
            <person name="Subramanian S."/>
            <person name="Pinnaka A."/>
        </authorList>
    </citation>
    <scope>NUCLEOTIDE SEQUENCE [LARGE SCALE GENOMIC DNA]</scope>
    <source>
        <strain evidence="1 2">AK35</strain>
    </source>
</reference>
<dbReference type="STRING" id="1249627.D779_1751"/>
<comment type="caution">
    <text evidence="1">The sequence shown here is derived from an EMBL/GenBank/DDBJ whole genome shotgun (WGS) entry which is preliminary data.</text>
</comment>
<dbReference type="AlphaFoldDB" id="W9VBH3"/>
<keyword evidence="2" id="KW-1185">Reference proteome</keyword>
<gene>
    <name evidence="1" type="ORF">D779_1751</name>
</gene>
<dbReference type="Proteomes" id="UP000019460">
    <property type="component" value="Unassembled WGS sequence"/>
</dbReference>
<dbReference type="RefSeq" id="WP_043748164.1">
    <property type="nucleotide sequence ID" value="NZ_AONC01000003.1"/>
</dbReference>
<evidence type="ECO:0000313" key="2">
    <source>
        <dbReference type="Proteomes" id="UP000019460"/>
    </source>
</evidence>
<proteinExistence type="predicted"/>
<organism evidence="1 2">
    <name type="scientific">Imhoffiella purpurea</name>
    <dbReference type="NCBI Taxonomy" id="1249627"/>
    <lineage>
        <taxon>Bacteria</taxon>
        <taxon>Pseudomonadati</taxon>
        <taxon>Pseudomonadota</taxon>
        <taxon>Gammaproteobacteria</taxon>
        <taxon>Chromatiales</taxon>
        <taxon>Chromatiaceae</taxon>
        <taxon>Imhoffiella</taxon>
    </lineage>
</organism>
<dbReference type="EMBL" id="AONC01000003">
    <property type="protein sequence ID" value="EXJ16928.1"/>
    <property type="molecule type" value="Genomic_DNA"/>
</dbReference>
<evidence type="ECO:0000313" key="1">
    <source>
        <dbReference type="EMBL" id="EXJ16928.1"/>
    </source>
</evidence>
<protein>
    <submittedName>
        <fullName evidence="1">Uncharacterized protein</fullName>
    </submittedName>
</protein>